<dbReference type="EMBL" id="DF849227">
    <property type="protein sequence ID" value="GAT56037.1"/>
    <property type="molecule type" value="Genomic_DNA"/>
</dbReference>
<sequence>MPCGTTTPQDFLGIGCEVLASARYSNYRAGSCQHSQVEEQDGIEQHHPIALSPDHTQYCTTVAALRSKTFIVPEVGVSASFAEKYIEPVMRFHQQVMLLPEAAKLSFTHSWLNNDQIFRLYAEGSRGKFLFCLVKFVSPDSFCWEGFARETIRCTRTIAFLKDWEEMIYAEETSPAFIVVTDEMQACVLSNNIQAADRHLYKFAISQIHPLSSGTMSLRHILNLVLSQMSLPRPDVRARETPVSGALNYERSFEQALALPSNPRGFLDFDRYTLERSLPDLEAFLAWKKQAEEEVMAASVTIGTRFRVDVQAFAQQVPQKYQFAETEDPAERLCRLNFPDEMMLREESAYARLEAYQGTMIPHSYGFHRFSFGTTFDAYGGLFEIIPGPTLAGVKLEEWNVGQQTALARHLRHCLRVLLYSGVDQGDFHPGQFIFPNGVAYEASHGLVLIDFAFAVQRLGDEQAMDVAAPPEMRGIQSLRRVLVACGIKEEISWQQFDYDARDIWEY</sequence>
<gene>
    <name evidence="1" type="ORF">MCHLO_12741</name>
</gene>
<reference evidence="1" key="1">
    <citation type="submission" date="2014-09" db="EMBL/GenBank/DDBJ databases">
        <title>Genome sequence of the luminous mushroom Mycena chlorophos for searching fungal bioluminescence genes.</title>
        <authorList>
            <person name="Tanaka Y."/>
            <person name="Kasuga D."/>
            <person name="Oba Y."/>
            <person name="Hase S."/>
            <person name="Sato K."/>
            <person name="Oba Y."/>
            <person name="Sakakibara Y."/>
        </authorList>
    </citation>
    <scope>NUCLEOTIDE SEQUENCE</scope>
</reference>
<dbReference type="Proteomes" id="UP000815677">
    <property type="component" value="Unassembled WGS sequence"/>
</dbReference>
<evidence type="ECO:0008006" key="3">
    <source>
        <dbReference type="Google" id="ProtNLM"/>
    </source>
</evidence>
<keyword evidence="2" id="KW-1185">Reference proteome</keyword>
<evidence type="ECO:0000313" key="1">
    <source>
        <dbReference type="EMBL" id="GAT56037.1"/>
    </source>
</evidence>
<proteinExistence type="predicted"/>
<protein>
    <recommendedName>
        <fullName evidence="3">ABC1 atypical kinase-like domain-containing protein</fullName>
    </recommendedName>
</protein>
<organism evidence="1 2">
    <name type="scientific">Mycena chlorophos</name>
    <name type="common">Agaric fungus</name>
    <name type="synonym">Agaricus chlorophos</name>
    <dbReference type="NCBI Taxonomy" id="658473"/>
    <lineage>
        <taxon>Eukaryota</taxon>
        <taxon>Fungi</taxon>
        <taxon>Dikarya</taxon>
        <taxon>Basidiomycota</taxon>
        <taxon>Agaricomycotina</taxon>
        <taxon>Agaricomycetes</taxon>
        <taxon>Agaricomycetidae</taxon>
        <taxon>Agaricales</taxon>
        <taxon>Marasmiineae</taxon>
        <taxon>Mycenaceae</taxon>
        <taxon>Mycena</taxon>
    </lineage>
</organism>
<accession>A0ABQ0LYI1</accession>
<evidence type="ECO:0000313" key="2">
    <source>
        <dbReference type="Proteomes" id="UP000815677"/>
    </source>
</evidence>
<name>A0ABQ0LYI1_MYCCL</name>